<feature type="region of interest" description="Disordered" evidence="1">
    <location>
        <begin position="37"/>
        <end position="72"/>
    </location>
</feature>
<proteinExistence type="predicted"/>
<organism evidence="2 3">
    <name type="scientific">Prorocentrum cordatum</name>
    <dbReference type="NCBI Taxonomy" id="2364126"/>
    <lineage>
        <taxon>Eukaryota</taxon>
        <taxon>Sar</taxon>
        <taxon>Alveolata</taxon>
        <taxon>Dinophyceae</taxon>
        <taxon>Prorocentrales</taxon>
        <taxon>Prorocentraceae</taxon>
        <taxon>Prorocentrum</taxon>
    </lineage>
</organism>
<evidence type="ECO:0000313" key="2">
    <source>
        <dbReference type="EMBL" id="CAK0868570.1"/>
    </source>
</evidence>
<evidence type="ECO:0000313" key="3">
    <source>
        <dbReference type="Proteomes" id="UP001189429"/>
    </source>
</evidence>
<protein>
    <submittedName>
        <fullName evidence="2">Uncharacterized protein</fullName>
    </submittedName>
</protein>
<name>A0ABN9VAS1_9DINO</name>
<comment type="caution">
    <text evidence="2">The sequence shown here is derived from an EMBL/GenBank/DDBJ whole genome shotgun (WGS) entry which is preliminary data.</text>
</comment>
<dbReference type="EMBL" id="CAUYUJ010016761">
    <property type="protein sequence ID" value="CAK0868570.1"/>
    <property type="molecule type" value="Genomic_DNA"/>
</dbReference>
<feature type="non-terminal residue" evidence="2">
    <location>
        <position position="1"/>
    </location>
</feature>
<gene>
    <name evidence="2" type="ORF">PCOR1329_LOCUS55192</name>
</gene>
<reference evidence="2" key="1">
    <citation type="submission" date="2023-10" db="EMBL/GenBank/DDBJ databases">
        <authorList>
            <person name="Chen Y."/>
            <person name="Shah S."/>
            <person name="Dougan E. K."/>
            <person name="Thang M."/>
            <person name="Chan C."/>
        </authorList>
    </citation>
    <scope>NUCLEOTIDE SEQUENCE [LARGE SCALE GENOMIC DNA]</scope>
</reference>
<feature type="region of interest" description="Disordered" evidence="1">
    <location>
        <begin position="1"/>
        <end position="20"/>
    </location>
</feature>
<keyword evidence="3" id="KW-1185">Reference proteome</keyword>
<dbReference type="Proteomes" id="UP001189429">
    <property type="component" value="Unassembled WGS sequence"/>
</dbReference>
<sequence>EHCLTAEEMWGDGGSAGERAAPAPLVLPEETCLTAEEMWGGGSSDGEQGAPELRGEPAGAVDGGPPSPAERLRRMLAGPSAPSVLRGLSPQEVEALAADCRLAAETLHWVVRLQQGQP</sequence>
<accession>A0ABN9VAS1</accession>
<evidence type="ECO:0000256" key="1">
    <source>
        <dbReference type="SAM" id="MobiDB-lite"/>
    </source>
</evidence>